<dbReference type="PANTHER" id="PTHR30146:SF148">
    <property type="entry name" value="HTH-TYPE TRANSCRIPTIONAL REPRESSOR PURR-RELATED"/>
    <property type="match status" value="1"/>
</dbReference>
<dbReference type="Pfam" id="PF00356">
    <property type="entry name" value="LacI"/>
    <property type="match status" value="1"/>
</dbReference>
<dbReference type="InterPro" id="IPR028082">
    <property type="entry name" value="Peripla_BP_I"/>
</dbReference>
<feature type="domain" description="HTH lacI-type" evidence="5">
    <location>
        <begin position="1"/>
        <end position="53"/>
    </location>
</feature>
<gene>
    <name evidence="6" type="ORF">LVJ94_20795</name>
</gene>
<organism evidence="6 7">
    <name type="scientific">Pendulispora rubella</name>
    <dbReference type="NCBI Taxonomy" id="2741070"/>
    <lineage>
        <taxon>Bacteria</taxon>
        <taxon>Pseudomonadati</taxon>
        <taxon>Myxococcota</taxon>
        <taxon>Myxococcia</taxon>
        <taxon>Myxococcales</taxon>
        <taxon>Sorangiineae</taxon>
        <taxon>Pendulisporaceae</taxon>
        <taxon>Pendulispora</taxon>
    </lineage>
</organism>
<dbReference type="PROSITE" id="PS50932">
    <property type="entry name" value="HTH_LACI_2"/>
    <property type="match status" value="1"/>
</dbReference>
<sequence>MKDIAALAGVSITTVSHVVNDTRVVSESTRARVLEAVARTGYTGDAIARSLVTGGGTRSLGVAISLVANPYFAELIKAIEGAASAAGHTLLLVDTHDEAHTEQDAVRMLKARRVDGLLLLPSRASTVLPELPRLGLPVVLVDRIPDDSPFDCIGPENVESTATLVQHLADRGHRRIGLVRGASGLSTSTERVNGYRLGLERAGLPWDPKLVVSGKSVSKLGATALHRLLDTPKPPTAVVAANNAMMVGVLHAVRERKLRIGKDLAVVGYDDVEWADLVEPPITTMAQPIREIGRTAVRMLLARIEDPTIPPQIVRLAPTFMHRQSCGCST</sequence>
<dbReference type="PROSITE" id="PS00356">
    <property type="entry name" value="HTH_LACI_1"/>
    <property type="match status" value="1"/>
</dbReference>
<dbReference type="Pfam" id="PF13377">
    <property type="entry name" value="Peripla_BP_3"/>
    <property type="match status" value="1"/>
</dbReference>
<dbReference type="EMBL" id="CP089983">
    <property type="protein sequence ID" value="WXB09655.1"/>
    <property type="molecule type" value="Genomic_DNA"/>
</dbReference>
<keyword evidence="2" id="KW-0805">Transcription regulation</keyword>
<dbReference type="CDD" id="cd01392">
    <property type="entry name" value="HTH_LacI"/>
    <property type="match status" value="1"/>
</dbReference>
<dbReference type="InterPro" id="IPR000843">
    <property type="entry name" value="HTH_LacI"/>
</dbReference>
<name>A0ABZ2LH00_9BACT</name>
<evidence type="ECO:0000256" key="1">
    <source>
        <dbReference type="ARBA" id="ARBA00022491"/>
    </source>
</evidence>
<evidence type="ECO:0000313" key="7">
    <source>
        <dbReference type="Proteomes" id="UP001374803"/>
    </source>
</evidence>
<dbReference type="RefSeq" id="WP_394839328.1">
    <property type="nucleotide sequence ID" value="NZ_CP089929.1"/>
</dbReference>
<dbReference type="SUPFAM" id="SSF47413">
    <property type="entry name" value="lambda repressor-like DNA-binding domains"/>
    <property type="match status" value="1"/>
</dbReference>
<dbReference type="Gene3D" id="1.10.260.40">
    <property type="entry name" value="lambda repressor-like DNA-binding domains"/>
    <property type="match status" value="1"/>
</dbReference>
<evidence type="ECO:0000256" key="3">
    <source>
        <dbReference type="ARBA" id="ARBA00023125"/>
    </source>
</evidence>
<keyword evidence="3" id="KW-0238">DNA-binding</keyword>
<keyword evidence="4" id="KW-0804">Transcription</keyword>
<accession>A0ABZ2LH00</accession>
<dbReference type="SMART" id="SM00354">
    <property type="entry name" value="HTH_LACI"/>
    <property type="match status" value="1"/>
</dbReference>
<proteinExistence type="predicted"/>
<dbReference type="InterPro" id="IPR046335">
    <property type="entry name" value="LacI/GalR-like_sensor"/>
</dbReference>
<keyword evidence="1" id="KW-0678">Repressor</keyword>
<evidence type="ECO:0000313" key="6">
    <source>
        <dbReference type="EMBL" id="WXB09655.1"/>
    </source>
</evidence>
<dbReference type="Gene3D" id="3.40.50.2300">
    <property type="match status" value="2"/>
</dbReference>
<dbReference type="InterPro" id="IPR010982">
    <property type="entry name" value="Lambda_DNA-bd_dom_sf"/>
</dbReference>
<protein>
    <submittedName>
        <fullName evidence="6">LacI family transcriptional regulator</fullName>
    </submittedName>
</protein>
<keyword evidence="7" id="KW-1185">Reference proteome</keyword>
<dbReference type="SUPFAM" id="SSF53822">
    <property type="entry name" value="Periplasmic binding protein-like I"/>
    <property type="match status" value="1"/>
</dbReference>
<evidence type="ECO:0000259" key="5">
    <source>
        <dbReference type="PROSITE" id="PS50932"/>
    </source>
</evidence>
<evidence type="ECO:0000256" key="2">
    <source>
        <dbReference type="ARBA" id="ARBA00023015"/>
    </source>
</evidence>
<evidence type="ECO:0000256" key="4">
    <source>
        <dbReference type="ARBA" id="ARBA00023163"/>
    </source>
</evidence>
<dbReference type="Proteomes" id="UP001374803">
    <property type="component" value="Chromosome"/>
</dbReference>
<dbReference type="CDD" id="cd06267">
    <property type="entry name" value="PBP1_LacI_sugar_binding-like"/>
    <property type="match status" value="1"/>
</dbReference>
<reference evidence="6" key="1">
    <citation type="submission" date="2021-12" db="EMBL/GenBank/DDBJ databases">
        <title>Discovery of the Pendulisporaceae a myxobacterial family with distinct sporulation behavior and unique specialized metabolism.</title>
        <authorList>
            <person name="Garcia R."/>
            <person name="Popoff A."/>
            <person name="Bader C.D."/>
            <person name="Loehr J."/>
            <person name="Walesch S."/>
            <person name="Walt C."/>
            <person name="Boldt J."/>
            <person name="Bunk B."/>
            <person name="Haeckl F.J.F.P.J."/>
            <person name="Gunesch A.P."/>
            <person name="Birkelbach J."/>
            <person name="Nuebel U."/>
            <person name="Pietschmann T."/>
            <person name="Bach T."/>
            <person name="Mueller R."/>
        </authorList>
    </citation>
    <scope>NUCLEOTIDE SEQUENCE</scope>
    <source>
        <strain evidence="6">MSr11367</strain>
    </source>
</reference>
<dbReference type="PANTHER" id="PTHR30146">
    <property type="entry name" value="LACI-RELATED TRANSCRIPTIONAL REPRESSOR"/>
    <property type="match status" value="1"/>
</dbReference>